<dbReference type="InterPro" id="IPR020845">
    <property type="entry name" value="AMP-binding_CS"/>
</dbReference>
<dbReference type="GO" id="GO:0003824">
    <property type="term" value="F:catalytic activity"/>
    <property type="evidence" value="ECO:0007669"/>
    <property type="project" value="InterPro"/>
</dbReference>
<reference evidence="5 6" key="1">
    <citation type="submission" date="2018-04" db="EMBL/GenBank/DDBJ databases">
        <title>Genomic Encyclopedia of Archaeal and Bacterial Type Strains, Phase II (KMG-II): from individual species to whole genera.</title>
        <authorList>
            <person name="Goeker M."/>
        </authorList>
    </citation>
    <scope>NUCLEOTIDE SEQUENCE [LARGE SCALE GENOMIC DNA]</scope>
    <source>
        <strain evidence="5 6">DSM 25731</strain>
    </source>
</reference>
<dbReference type="InterPro" id="IPR000873">
    <property type="entry name" value="AMP-dep_synth/lig_dom"/>
</dbReference>
<feature type="domain" description="Carrier" evidence="4">
    <location>
        <begin position="576"/>
        <end position="651"/>
    </location>
</feature>
<dbReference type="FunFam" id="3.40.50.980:FF:000001">
    <property type="entry name" value="Non-ribosomal peptide synthetase"/>
    <property type="match status" value="1"/>
</dbReference>
<dbReference type="OrthoDB" id="9765680at2"/>
<evidence type="ECO:0000259" key="4">
    <source>
        <dbReference type="PROSITE" id="PS50075"/>
    </source>
</evidence>
<dbReference type="Gene3D" id="3.40.50.12780">
    <property type="entry name" value="N-terminal domain of ligase-like"/>
    <property type="match status" value="1"/>
</dbReference>
<dbReference type="PANTHER" id="PTHR45527">
    <property type="entry name" value="NONRIBOSOMAL PEPTIDE SYNTHETASE"/>
    <property type="match status" value="1"/>
</dbReference>
<dbReference type="Gene3D" id="3.40.50.980">
    <property type="match status" value="2"/>
</dbReference>
<feature type="domain" description="Carrier" evidence="4">
    <location>
        <begin position="1612"/>
        <end position="1686"/>
    </location>
</feature>
<evidence type="ECO:0000313" key="5">
    <source>
        <dbReference type="EMBL" id="PTX58410.1"/>
    </source>
</evidence>
<dbReference type="GO" id="GO:0005737">
    <property type="term" value="C:cytoplasm"/>
    <property type="evidence" value="ECO:0007669"/>
    <property type="project" value="TreeGrafter"/>
</dbReference>
<dbReference type="InterPro" id="IPR036736">
    <property type="entry name" value="ACP-like_sf"/>
</dbReference>
<protein>
    <submittedName>
        <fullName evidence="5">Surfactin family lipopeptide synthetase A</fullName>
    </submittedName>
</protein>
<accession>A0A2T6BQN6</accession>
<dbReference type="InterPro" id="IPR010060">
    <property type="entry name" value="NRPS_synth"/>
</dbReference>
<dbReference type="RefSeq" id="WP_108116845.1">
    <property type="nucleotide sequence ID" value="NZ_QBKT01000014.1"/>
</dbReference>
<keyword evidence="3" id="KW-0597">Phosphoprotein</keyword>
<keyword evidence="2" id="KW-0596">Phosphopantetheine</keyword>
<evidence type="ECO:0000313" key="6">
    <source>
        <dbReference type="Proteomes" id="UP000244090"/>
    </source>
</evidence>
<comment type="cofactor">
    <cofactor evidence="1">
        <name>pantetheine 4'-phosphate</name>
        <dbReference type="ChEBI" id="CHEBI:47942"/>
    </cofactor>
</comment>
<dbReference type="InterPro" id="IPR009081">
    <property type="entry name" value="PP-bd_ACP"/>
</dbReference>
<dbReference type="InterPro" id="IPR010071">
    <property type="entry name" value="AA_adenyl_dom"/>
</dbReference>
<comment type="caution">
    <text evidence="5">The sequence shown here is derived from an EMBL/GenBank/DDBJ whole genome shotgun (WGS) entry which is preliminary data.</text>
</comment>
<dbReference type="PROSITE" id="PS00012">
    <property type="entry name" value="PHOSPHOPANTETHEINE"/>
    <property type="match status" value="1"/>
</dbReference>
<dbReference type="Gene3D" id="3.30.559.10">
    <property type="entry name" value="Chloramphenicol acetyltransferase-like domain"/>
    <property type="match status" value="2"/>
</dbReference>
<name>A0A2T6BQN6_9FLAO</name>
<dbReference type="InterPro" id="IPR001242">
    <property type="entry name" value="Condensation_dom"/>
</dbReference>
<dbReference type="SUPFAM" id="SSF56801">
    <property type="entry name" value="Acetyl-CoA synthetase-like"/>
    <property type="match status" value="2"/>
</dbReference>
<dbReference type="GO" id="GO:0044550">
    <property type="term" value="P:secondary metabolite biosynthetic process"/>
    <property type="evidence" value="ECO:0007669"/>
    <property type="project" value="TreeGrafter"/>
</dbReference>
<dbReference type="InterPro" id="IPR042099">
    <property type="entry name" value="ANL_N_sf"/>
</dbReference>
<dbReference type="Gene3D" id="2.30.38.10">
    <property type="entry name" value="Luciferase, Domain 3"/>
    <property type="match status" value="1"/>
</dbReference>
<dbReference type="GO" id="GO:0031177">
    <property type="term" value="F:phosphopantetheine binding"/>
    <property type="evidence" value="ECO:0007669"/>
    <property type="project" value="TreeGrafter"/>
</dbReference>
<dbReference type="Proteomes" id="UP000244090">
    <property type="component" value="Unassembled WGS sequence"/>
</dbReference>
<dbReference type="EMBL" id="QBKT01000014">
    <property type="protein sequence ID" value="PTX58410.1"/>
    <property type="molecule type" value="Genomic_DNA"/>
</dbReference>
<evidence type="ECO:0000256" key="1">
    <source>
        <dbReference type="ARBA" id="ARBA00001957"/>
    </source>
</evidence>
<evidence type="ECO:0000256" key="2">
    <source>
        <dbReference type="ARBA" id="ARBA00022450"/>
    </source>
</evidence>
<dbReference type="SUPFAM" id="SSF52777">
    <property type="entry name" value="CoA-dependent acyltransferases"/>
    <property type="match status" value="4"/>
</dbReference>
<dbReference type="Pfam" id="PF00668">
    <property type="entry name" value="Condensation"/>
    <property type="match status" value="2"/>
</dbReference>
<dbReference type="NCBIfam" id="TIGR01733">
    <property type="entry name" value="AA-adenyl-dom"/>
    <property type="match status" value="1"/>
</dbReference>
<dbReference type="SUPFAM" id="SSF47336">
    <property type="entry name" value="ACP-like"/>
    <property type="match status" value="2"/>
</dbReference>
<dbReference type="CDD" id="cd19531">
    <property type="entry name" value="LCL_NRPS-like"/>
    <property type="match status" value="1"/>
</dbReference>
<dbReference type="InterPro" id="IPR006162">
    <property type="entry name" value="Ppantetheine_attach_site"/>
</dbReference>
<dbReference type="PANTHER" id="PTHR45527:SF1">
    <property type="entry name" value="FATTY ACID SYNTHASE"/>
    <property type="match status" value="1"/>
</dbReference>
<dbReference type="PROSITE" id="PS00455">
    <property type="entry name" value="AMP_BINDING"/>
    <property type="match status" value="2"/>
</dbReference>
<keyword evidence="6" id="KW-1185">Reference proteome</keyword>
<dbReference type="Pfam" id="PF00550">
    <property type="entry name" value="PP-binding"/>
    <property type="match status" value="2"/>
</dbReference>
<dbReference type="NCBIfam" id="TIGR01720">
    <property type="entry name" value="NRPS-para261"/>
    <property type="match status" value="1"/>
</dbReference>
<organism evidence="5 6">
    <name type="scientific">Kordia periserrulae</name>
    <dbReference type="NCBI Taxonomy" id="701523"/>
    <lineage>
        <taxon>Bacteria</taxon>
        <taxon>Pseudomonadati</taxon>
        <taxon>Bacteroidota</taxon>
        <taxon>Flavobacteriia</taxon>
        <taxon>Flavobacteriales</taxon>
        <taxon>Flavobacteriaceae</taxon>
        <taxon>Kordia</taxon>
    </lineage>
</organism>
<dbReference type="Pfam" id="PF00501">
    <property type="entry name" value="AMP-binding"/>
    <property type="match status" value="2"/>
</dbReference>
<dbReference type="Gene3D" id="3.30.300.30">
    <property type="match status" value="2"/>
</dbReference>
<evidence type="ECO:0000256" key="3">
    <source>
        <dbReference type="ARBA" id="ARBA00022553"/>
    </source>
</evidence>
<gene>
    <name evidence="5" type="ORF">C8N46_11455</name>
</gene>
<dbReference type="PROSITE" id="PS50075">
    <property type="entry name" value="CARRIER"/>
    <property type="match status" value="2"/>
</dbReference>
<proteinExistence type="predicted"/>
<sequence>MEKHNLIEVLKERSTLHDVGITFISGANEEDFLSYAALYASSLKILGFLQQKGLNPGEELVLQIDDNKTFVLVLWACILGGIIPVPLTPSHQDDRKKKFFNVCEVLHKPYLLTEEKILRGLETYAHANGLTAIYEKIQKNHINVDKIQNANIEGTIVDAQPDDIGFIQFSSGSTGSPKGVVLTHKNLITNVKAIANAAAYTSTDAMLSWMPLTHDMGLIGFHLNPLFCGMHQYLIPTNLFVRRPSLWFDKASQHNATILCSPNFGYKYIMKHCGEAEKYNWDLSSVRLIYNGAEPISEQLCYDFLEWATSFGLASQAMCPVYGLAEASLAVSISKLEDPIISYQVRRDALNFGDKVIATSEENEGISFVNLGTAIDNCHVAIVDNTINPVAEEVIGHVVIQGENVTAGYYNDTKKSNEVIQKGWLKTGDLGFLKDGCLYMTGRYKDIIFINGQNYYPHDIESIAQELEEIELNKIAIVGFFNPVAQIEQTIAFVFYRGKPEKFVETALTIQAHINLRIGVAIDRILPVKNIPRTTSGKLQRFKLLQEYINGDYKKTEATLAALIQEHQKKTIEIISPQNETEEKLLEIWKQVLNNEQIGVTNKFFNIGGTSLKAAEIIMKAHSTFEKEIPFTALYEVQTIRAFAEKIGQFNKKEYVPIVKVKEDKYYHLSSAQQRLFFAWQLDKTSIAYNLPVAFTVKGNLILEKVQKTLDNLVSRHAVLRSSFQLFDVPKFTIQKHVEVAVASLECEANKVDATIKKLVKPFNLESDILMRCALLDTGTDEKVLFFDFHHISMDGLSVQKFMEEFHQIYNELAVEELPISYKDYVYWQRNNILKNNFDTQEKFWTELFENGIPTLELPTDHPRPALLSTKGKRVKFQFTETTSHQLKQVALQNGATLHMLMFSIYKWLLAKLTGQTEIVVGIPVSGRTHQDLQQVLGMFVNNLPVLTQTDKNENFVASLQRDVALLKNCQENQEYPYSLLVDKLDTNRNVSRNPLFDTMFLFSPSAIQAKTTTYQLTQRFFDAGYSKFDLSLEFFEEGAHLSYVVEYATALFDENIASNVSVYLERIIAQIIVNQHVLFSEISLLNTAELKDRIDTFNDTAVKYSQTETLLSLFEKQVIVNPDAVAIETEHETVTFKTLNEKAENFKVYLRQKKITKGDVIAVSLPQSTELLYSILGILKAGAIYLPISEETPQKRLEYIINDSKSKLLVCREAKELETLTYECILPTSNVMEYNHETTQELPLSQKDAAYIIYTSGTTGNPKGVKVGHKSIVNYLQWASEEYLNGESLAFPFFTSIDFDLTLTSIFLPLITGNTIVIYNNDAAEMPLKSVFTEQKSEIVKLTPSHMKVLINNKIQVASSVKKIIVGGEKLTPEIARDFLKLCKHEVSIYNEYGPTEATVGCMIHQFEPFKDTITVPIGKPISNAKIYVLDEFKKPVPKGVIGEIFIGGDCLSMGYVNNNELTDEKFVSNPYKEGELMYASGDLAKIKPSGIIEYIGRRDQQVKINGHRIEIEEIKLALKSFKGIQDAIVTTVVNDKGVIELYAYYITEAEIARDVNDIMLKTWLLDKIPHYMIPKYFVEIETIPLTKNGKVDIKKLQVQKHSAITQEAEVVSTRLNEKIRSVYRTVMEAPEFDLQSNFYEFGGDSIKATQIVSKLREENIKVSPKEILTYSTVTELAFYLENNQNREESNTTQYEQGILKGTKEHTAIEKWFFSQNFTNPSFYNQSVLLTLHRPIHKKVLQKTLQELIAQHDGLRLNMAAASGKLFFNTKHLEHNCNVEEYTINTPRELPEYCTKIKNTFDITRSLLIKAAILNVKETDEQLLFITAHHLVVDGISWRILLEDLYRIYHTIEAGKALKQMQKTASLSHFTNALENYYNKEKRAQELPYWKTIAETPFQLPITATHTESTIEKVAQMVMKVEQKTTHWLLKESANYKVDIQTILHTVLAKTIAEWCQTSQIKIELENHGRHLDTVDVSRTVGWFTVMHPVVFEIQGTLVQNLQSVKETLNNIPEHGLGYGLLKDELNNKDTAITPVRFNYLGQFGNELTNDFFTLKQEDTGVESDRQNQLTATLEINAMIVSQVLTLQWNYDTEVISKATIQLLEKAFKNHLNELINKLQKSEDPLLTPSDFNDLEISQNELDDLFS</sequence>
<dbReference type="InterPro" id="IPR045851">
    <property type="entry name" value="AMP-bd_C_sf"/>
</dbReference>
<dbReference type="GO" id="GO:0043041">
    <property type="term" value="P:amino acid activation for nonribosomal peptide biosynthetic process"/>
    <property type="evidence" value="ECO:0007669"/>
    <property type="project" value="TreeGrafter"/>
</dbReference>
<dbReference type="Gene3D" id="3.30.559.30">
    <property type="entry name" value="Nonribosomal peptide synthetase, condensation domain"/>
    <property type="match status" value="2"/>
</dbReference>
<dbReference type="InterPro" id="IPR023213">
    <property type="entry name" value="CAT-like_dom_sf"/>
</dbReference>
<dbReference type="Gene3D" id="1.10.1200.10">
    <property type="entry name" value="ACP-like"/>
    <property type="match status" value="2"/>
</dbReference>